<comment type="similarity">
    <text evidence="2">Belongs to the TACO1 family.</text>
</comment>
<reference evidence="12" key="2">
    <citation type="submission" date="2023-05" db="EMBL/GenBank/DDBJ databases">
        <authorList>
            <person name="Fouks B."/>
        </authorList>
    </citation>
    <scope>NUCLEOTIDE SEQUENCE</scope>
    <source>
        <strain evidence="12">Stay&amp;Tobe</strain>
        <tissue evidence="12">Testes</tissue>
    </source>
</reference>
<dbReference type="GO" id="GO:0006417">
    <property type="term" value="P:regulation of translation"/>
    <property type="evidence" value="ECO:0007669"/>
    <property type="project" value="UniProtKB-KW"/>
</dbReference>
<dbReference type="Pfam" id="PF01709">
    <property type="entry name" value="Transcrip_reg"/>
    <property type="match status" value="1"/>
</dbReference>
<dbReference type="Pfam" id="PF20772">
    <property type="entry name" value="TACO1_YebC_N"/>
    <property type="match status" value="1"/>
</dbReference>
<dbReference type="Proteomes" id="UP001233999">
    <property type="component" value="Unassembled WGS sequence"/>
</dbReference>
<evidence type="ECO:0000313" key="12">
    <source>
        <dbReference type="EMBL" id="KAJ9573950.1"/>
    </source>
</evidence>
<dbReference type="InterPro" id="IPR049083">
    <property type="entry name" value="TACO1_YebC_N"/>
</dbReference>
<reference evidence="12" key="1">
    <citation type="journal article" date="2023" name="IScience">
        <title>Live-bearing cockroach genome reveals convergent evolutionary mechanisms linked to viviparity in insects and beyond.</title>
        <authorList>
            <person name="Fouks B."/>
            <person name="Harrison M.C."/>
            <person name="Mikhailova A.A."/>
            <person name="Marchal E."/>
            <person name="English S."/>
            <person name="Carruthers M."/>
            <person name="Jennings E.C."/>
            <person name="Chiamaka E.L."/>
            <person name="Frigard R.A."/>
            <person name="Pippel M."/>
            <person name="Attardo G.M."/>
            <person name="Benoit J.B."/>
            <person name="Bornberg-Bauer E."/>
            <person name="Tobe S.S."/>
        </authorList>
    </citation>
    <scope>NUCLEOTIDE SEQUENCE</scope>
    <source>
        <strain evidence="12">Stay&amp;Tobe</strain>
    </source>
</reference>
<evidence type="ECO:0000256" key="3">
    <source>
        <dbReference type="ARBA" id="ARBA00022845"/>
    </source>
</evidence>
<organism evidence="12 13">
    <name type="scientific">Diploptera punctata</name>
    <name type="common">Pacific beetle cockroach</name>
    <dbReference type="NCBI Taxonomy" id="6984"/>
    <lineage>
        <taxon>Eukaryota</taxon>
        <taxon>Metazoa</taxon>
        <taxon>Ecdysozoa</taxon>
        <taxon>Arthropoda</taxon>
        <taxon>Hexapoda</taxon>
        <taxon>Insecta</taxon>
        <taxon>Pterygota</taxon>
        <taxon>Neoptera</taxon>
        <taxon>Polyneoptera</taxon>
        <taxon>Dictyoptera</taxon>
        <taxon>Blattodea</taxon>
        <taxon>Blaberoidea</taxon>
        <taxon>Blaberidae</taxon>
        <taxon>Diplopterinae</taxon>
        <taxon>Diploptera</taxon>
    </lineage>
</organism>
<dbReference type="FunFam" id="1.10.10.200:FF:000002">
    <property type="entry name" value="Probable transcriptional regulatory protein CLM62_37755"/>
    <property type="match status" value="1"/>
</dbReference>
<evidence type="ECO:0000256" key="4">
    <source>
        <dbReference type="ARBA" id="ARBA00023054"/>
    </source>
</evidence>
<dbReference type="GO" id="GO:0005739">
    <property type="term" value="C:mitochondrion"/>
    <property type="evidence" value="ECO:0007669"/>
    <property type="project" value="UniProtKB-SubCell"/>
</dbReference>
<comment type="caution">
    <text evidence="12">The sequence shown here is derived from an EMBL/GenBank/DDBJ whole genome shotgun (WGS) entry which is preliminary data.</text>
</comment>
<accession>A0AAD7Z4A5</accession>
<protein>
    <recommendedName>
        <fullName evidence="8">Translational activator of cytochrome c oxidase 1</fullName>
    </recommendedName>
    <alternativeName>
        <fullName evidence="9">Coiled-coil domain-containing protein 44</fullName>
    </alternativeName>
</protein>
<name>A0AAD7Z4A5_DIPPU</name>
<evidence type="ECO:0000256" key="6">
    <source>
        <dbReference type="ARBA" id="ARBA00023159"/>
    </source>
</evidence>
<dbReference type="InterPro" id="IPR017856">
    <property type="entry name" value="Integrase-like_N"/>
</dbReference>
<evidence type="ECO:0000256" key="7">
    <source>
        <dbReference type="ARBA" id="ARBA00053642"/>
    </source>
</evidence>
<feature type="domain" description="TACO1/YebC-like N-terminal" evidence="11">
    <location>
        <begin position="33"/>
        <end position="101"/>
    </location>
</feature>
<evidence type="ECO:0000256" key="2">
    <source>
        <dbReference type="ARBA" id="ARBA00008724"/>
    </source>
</evidence>
<dbReference type="InterPro" id="IPR048300">
    <property type="entry name" value="TACO1_YebC-like_2nd/3rd_dom"/>
</dbReference>
<comment type="subcellular location">
    <subcellularLocation>
        <location evidence="1">Mitochondrion</location>
    </subcellularLocation>
</comment>
<evidence type="ECO:0000256" key="5">
    <source>
        <dbReference type="ARBA" id="ARBA00023128"/>
    </source>
</evidence>
<dbReference type="InterPro" id="IPR029072">
    <property type="entry name" value="YebC-like"/>
</dbReference>
<gene>
    <name evidence="12" type="ORF">L9F63_008670</name>
</gene>
<evidence type="ECO:0000256" key="1">
    <source>
        <dbReference type="ARBA" id="ARBA00004173"/>
    </source>
</evidence>
<dbReference type="EMBL" id="JASPKZ010010666">
    <property type="protein sequence ID" value="KAJ9573950.1"/>
    <property type="molecule type" value="Genomic_DNA"/>
</dbReference>
<dbReference type="PANTHER" id="PTHR12532:SF0">
    <property type="entry name" value="TRANSLATIONAL ACTIVATOR OF CYTOCHROME C OXIDASE 1"/>
    <property type="match status" value="1"/>
</dbReference>
<dbReference type="HAMAP" id="MF_00693">
    <property type="entry name" value="Transcrip_reg_TACO1"/>
    <property type="match status" value="1"/>
</dbReference>
<evidence type="ECO:0000256" key="8">
    <source>
        <dbReference type="ARBA" id="ARBA00073666"/>
    </source>
</evidence>
<keyword evidence="3" id="KW-0810">Translation regulation</keyword>
<keyword evidence="6" id="KW-0010">Activator</keyword>
<dbReference type="PANTHER" id="PTHR12532">
    <property type="entry name" value="TRANSLATIONAL ACTIVATOR OF CYTOCHROME C OXIDASE 1"/>
    <property type="match status" value="1"/>
</dbReference>
<comment type="function">
    <text evidence="7">Acts as a translational activator of mitochondrially-encoded cytochrome c oxidase 1.</text>
</comment>
<dbReference type="AlphaFoldDB" id="A0AAD7Z4A5"/>
<dbReference type="Gene3D" id="3.30.70.980">
    <property type="match status" value="2"/>
</dbReference>
<dbReference type="FunFam" id="3.30.70.980:FF:000008">
    <property type="entry name" value="Translational activator of cytochrome c oxidase 1"/>
    <property type="match status" value="1"/>
</dbReference>
<proteinExistence type="inferred from homology"/>
<dbReference type="Gene3D" id="1.10.10.200">
    <property type="match status" value="1"/>
</dbReference>
<keyword evidence="4" id="KW-0175">Coiled coil</keyword>
<dbReference type="InterPro" id="IPR026564">
    <property type="entry name" value="Transcrip_reg_TACO1-like_dom3"/>
</dbReference>
<dbReference type="InterPro" id="IPR002876">
    <property type="entry name" value="Transcrip_reg_TACO1-like"/>
</dbReference>
<evidence type="ECO:0000313" key="13">
    <source>
        <dbReference type="Proteomes" id="UP001233999"/>
    </source>
</evidence>
<evidence type="ECO:0000259" key="10">
    <source>
        <dbReference type="Pfam" id="PF01709"/>
    </source>
</evidence>
<dbReference type="SUPFAM" id="SSF75625">
    <property type="entry name" value="YebC-like"/>
    <property type="match status" value="1"/>
</dbReference>
<keyword evidence="13" id="KW-1185">Reference proteome</keyword>
<keyword evidence="5" id="KW-0496">Mitochondrion</keyword>
<evidence type="ECO:0000256" key="9">
    <source>
        <dbReference type="ARBA" id="ARBA00075676"/>
    </source>
</evidence>
<evidence type="ECO:0000259" key="11">
    <source>
        <dbReference type="Pfam" id="PF20772"/>
    </source>
</evidence>
<sequence>MYLAFRFVVRAKILCSDPIAHNLNISKRYAGHSKWANIKHIKAAKDAQKSTTFLRMSRLMRVAIQEGGGADPNFNVRLASLIEQARKYNMPLSNIKNVLEQSKASKGNPPKSTYYEIRGPGGCTVIASVLTDNLQKFKATIKTIVKKSNCMFAEGSVPALFQHKGLIVADPLNNTSLETAVEHAIEVGAEDVTAEEIENEQILQFVCDPAHLNQVKGKLMKLGYNIKNADAEFLPNNRISLSDDDLEAVQKLFDRLEDEPDVVKLHDNIL</sequence>
<feature type="domain" description="TACO1/YebC-like second and third" evidence="10">
    <location>
        <begin position="112"/>
        <end position="269"/>
    </location>
</feature>